<evidence type="ECO:0000313" key="2">
    <source>
        <dbReference type="Proteomes" id="UP000823775"/>
    </source>
</evidence>
<accession>A0ABS8VIX0</accession>
<name>A0ABS8VIX0_DATST</name>
<gene>
    <name evidence="1" type="ORF">HAX54_037000</name>
</gene>
<dbReference type="EMBL" id="JACEIK010004925">
    <property type="protein sequence ID" value="MCD9646817.1"/>
    <property type="molecule type" value="Genomic_DNA"/>
</dbReference>
<protein>
    <submittedName>
        <fullName evidence="1">Uncharacterized protein</fullName>
    </submittedName>
</protein>
<evidence type="ECO:0000313" key="1">
    <source>
        <dbReference type="EMBL" id="MCD9646817.1"/>
    </source>
</evidence>
<dbReference type="Proteomes" id="UP000823775">
    <property type="component" value="Unassembled WGS sequence"/>
</dbReference>
<keyword evidence="2" id="KW-1185">Reference proteome</keyword>
<reference evidence="1 2" key="1">
    <citation type="journal article" date="2021" name="BMC Genomics">
        <title>Datura genome reveals duplications of psychoactive alkaloid biosynthetic genes and high mutation rate following tissue culture.</title>
        <authorList>
            <person name="Rajewski A."/>
            <person name="Carter-House D."/>
            <person name="Stajich J."/>
            <person name="Litt A."/>
        </authorList>
    </citation>
    <scope>NUCLEOTIDE SEQUENCE [LARGE SCALE GENOMIC DNA]</scope>
    <source>
        <strain evidence="1">AR-01</strain>
    </source>
</reference>
<feature type="non-terminal residue" evidence="1">
    <location>
        <position position="1"/>
    </location>
</feature>
<sequence>STVDPLKHRGQVDMMPCLTSVLVWGQEVSITPMEINFIYWYDPMRLGSGLRDFSHDGWMMIVLREN</sequence>
<proteinExistence type="predicted"/>
<comment type="caution">
    <text evidence="1">The sequence shown here is derived from an EMBL/GenBank/DDBJ whole genome shotgun (WGS) entry which is preliminary data.</text>
</comment>
<organism evidence="1 2">
    <name type="scientific">Datura stramonium</name>
    <name type="common">Jimsonweed</name>
    <name type="synonym">Common thornapple</name>
    <dbReference type="NCBI Taxonomy" id="4076"/>
    <lineage>
        <taxon>Eukaryota</taxon>
        <taxon>Viridiplantae</taxon>
        <taxon>Streptophyta</taxon>
        <taxon>Embryophyta</taxon>
        <taxon>Tracheophyta</taxon>
        <taxon>Spermatophyta</taxon>
        <taxon>Magnoliopsida</taxon>
        <taxon>eudicotyledons</taxon>
        <taxon>Gunneridae</taxon>
        <taxon>Pentapetalae</taxon>
        <taxon>asterids</taxon>
        <taxon>lamiids</taxon>
        <taxon>Solanales</taxon>
        <taxon>Solanaceae</taxon>
        <taxon>Solanoideae</taxon>
        <taxon>Datureae</taxon>
        <taxon>Datura</taxon>
    </lineage>
</organism>